<dbReference type="EMBL" id="CP108253">
    <property type="protein sequence ID" value="WTU38587.1"/>
    <property type="molecule type" value="Genomic_DNA"/>
</dbReference>
<feature type="domain" description="Orc1-like AAA ATPase" evidence="2">
    <location>
        <begin position="276"/>
        <end position="332"/>
    </location>
</feature>
<dbReference type="GO" id="GO:0004197">
    <property type="term" value="F:cysteine-type endopeptidase activity"/>
    <property type="evidence" value="ECO:0007669"/>
    <property type="project" value="InterPro"/>
</dbReference>
<reference evidence="3" key="1">
    <citation type="submission" date="2022-10" db="EMBL/GenBank/DDBJ databases">
        <title>The complete genomes of actinobacterial strains from the NBC collection.</title>
        <authorList>
            <person name="Joergensen T.S."/>
            <person name="Alvarez Arevalo M."/>
            <person name="Sterndorff E.B."/>
            <person name="Faurdal D."/>
            <person name="Vuksanovic O."/>
            <person name="Mourched A.-S."/>
            <person name="Charusanti P."/>
            <person name="Shaw S."/>
            <person name="Blin K."/>
            <person name="Weber T."/>
        </authorList>
    </citation>
    <scope>NUCLEOTIDE SEQUENCE</scope>
    <source>
        <strain evidence="3">NBC_00060</strain>
    </source>
</reference>
<dbReference type="InterPro" id="IPR011600">
    <property type="entry name" value="Pept_C14_caspase"/>
</dbReference>
<protein>
    <submittedName>
        <fullName evidence="3">Caspase family protein</fullName>
    </submittedName>
</protein>
<name>A0AAU2GVE7_9ACTN</name>
<proteinExistence type="predicted"/>
<dbReference type="PANTHER" id="PTHR47691">
    <property type="entry name" value="REGULATOR-RELATED"/>
    <property type="match status" value="1"/>
</dbReference>
<dbReference type="InterPro" id="IPR041664">
    <property type="entry name" value="AAA_16"/>
</dbReference>
<dbReference type="SUPFAM" id="SSF48452">
    <property type="entry name" value="TPR-like"/>
    <property type="match status" value="1"/>
</dbReference>
<dbReference type="Gene3D" id="1.25.40.10">
    <property type="entry name" value="Tetratricopeptide repeat domain"/>
    <property type="match status" value="1"/>
</dbReference>
<dbReference type="SUPFAM" id="SSF52540">
    <property type="entry name" value="P-loop containing nucleoside triphosphate hydrolases"/>
    <property type="match status" value="1"/>
</dbReference>
<dbReference type="Gene3D" id="3.40.50.1460">
    <property type="match status" value="1"/>
</dbReference>
<feature type="domain" description="Peptidase C14 caspase" evidence="1">
    <location>
        <begin position="12"/>
        <end position="239"/>
    </location>
</feature>
<dbReference type="Pfam" id="PF00656">
    <property type="entry name" value="Peptidase_C14"/>
    <property type="match status" value="1"/>
</dbReference>
<dbReference type="InterPro" id="IPR027417">
    <property type="entry name" value="P-loop_NTPase"/>
</dbReference>
<accession>A0AAU2GVE7</accession>
<dbReference type="NCBIfam" id="NF047832">
    <property type="entry name" value="caspase_w_EACC1"/>
    <property type="match status" value="1"/>
</dbReference>
<dbReference type="InterPro" id="IPR011990">
    <property type="entry name" value="TPR-like_helical_dom_sf"/>
</dbReference>
<evidence type="ECO:0000259" key="2">
    <source>
        <dbReference type="Pfam" id="PF13191"/>
    </source>
</evidence>
<dbReference type="Pfam" id="PF13191">
    <property type="entry name" value="AAA_16"/>
    <property type="match status" value="1"/>
</dbReference>
<dbReference type="AlphaFoldDB" id="A0AAU2GVE7"/>
<evidence type="ECO:0000313" key="3">
    <source>
        <dbReference type="EMBL" id="WTU38587.1"/>
    </source>
</evidence>
<dbReference type="Gene3D" id="3.40.50.300">
    <property type="entry name" value="P-loop containing nucleotide triphosphate hydrolases"/>
    <property type="match status" value="1"/>
</dbReference>
<dbReference type="GO" id="GO:0006508">
    <property type="term" value="P:proteolysis"/>
    <property type="evidence" value="ECO:0007669"/>
    <property type="project" value="InterPro"/>
</dbReference>
<dbReference type="PANTHER" id="PTHR47691:SF3">
    <property type="entry name" value="HTH-TYPE TRANSCRIPTIONAL REGULATOR RV0890C-RELATED"/>
    <property type="match status" value="1"/>
</dbReference>
<sequence>MTARLSDPAASRAVLIGIPTYAAGGQLAQLPAVERNITALRDALCDDAVWGLAPASCRVLGSEADGGDVMRAIDAAVREAEDTLLVYYAGHGLLHPDRPTDLHLALHDSNEQQMWRALPYTHIRDEVRSAHRRHGLKCAMILDCCFSGAAVEGGMSTRESLLKQAADIDGVCVLTSSAATEVAYSLADEDLSAFTGALLGLLRTGAPEAGPVLDFGTVHARLHQTLSSREHPQHPQIGAHNSGERIAVFRNPAHTAPTTPEADRGADAAGPLPATRLFGRERELRELTAEAARGPGVLVIHGPPGVGKSALAAALRQRLPPSTQKPPATHPPLVLLDDVTDAAELNRTDVTPRDALILVTSRASLTDAMPPQHIRRYALAPLEVSDAVALMQDISGLTGHEAELTEIAELLSCFPLALRPIAARLRRTPPDLLLDAMRESDRPLQHLHSDDDRVRTAFTVSYEALSDQQKQVLRDCAGHPGPDFDRRSAAALCRLPPGICGLMLEELVDVGLLQRANGRYAFHDLYRSYSRTTPAGEVLRRTSLYLHLRGRLGPAGEDSARTAWRAAALGELRAAARAAREDRWNLATELGCDVADALHEEERPEEAKEEAEAAYRYATDHSHGAGIARARAALARLGAEPAPGRVPPTVSAPSATRQEVATELRRAAEAAPEAGTEHGRHLMALAERALAADLVEEALTFQAEARSWVEETGDDNGLLAECLVAEAALRIHAGQYPDAVELAQRAARLLDERGDREGAAHAHATAAEALRKAGTLEMARRHARLALEHFEAVGTPANLSYAYRLIAKIEWALGNHAHARQLMHQAHELRHDLDAEEGPSTKAIAHPSSRAVRMGHHLGNREIPRSTDGGLSG</sequence>
<organism evidence="3">
    <name type="scientific">Streptomyces sp. NBC_00060</name>
    <dbReference type="NCBI Taxonomy" id="2975636"/>
    <lineage>
        <taxon>Bacteria</taxon>
        <taxon>Bacillati</taxon>
        <taxon>Actinomycetota</taxon>
        <taxon>Actinomycetes</taxon>
        <taxon>Kitasatosporales</taxon>
        <taxon>Streptomycetaceae</taxon>
        <taxon>Streptomyces</taxon>
    </lineage>
</organism>
<evidence type="ECO:0000259" key="1">
    <source>
        <dbReference type="Pfam" id="PF00656"/>
    </source>
</evidence>
<gene>
    <name evidence="3" type="ORF">OHV25_02905</name>
</gene>